<keyword evidence="3" id="KW-0804">Transcription</keyword>
<dbReference type="GO" id="GO:0003677">
    <property type="term" value="F:DNA binding"/>
    <property type="evidence" value="ECO:0007669"/>
    <property type="project" value="UniProtKB-KW"/>
</dbReference>
<evidence type="ECO:0000256" key="3">
    <source>
        <dbReference type="ARBA" id="ARBA00023163"/>
    </source>
</evidence>
<dbReference type="InterPro" id="IPR000595">
    <property type="entry name" value="cNMP-bd_dom"/>
</dbReference>
<dbReference type="SMART" id="SM00419">
    <property type="entry name" value="HTH_CRP"/>
    <property type="match status" value="1"/>
</dbReference>
<dbReference type="GO" id="GO:0003700">
    <property type="term" value="F:DNA-binding transcription factor activity"/>
    <property type="evidence" value="ECO:0007669"/>
    <property type="project" value="InterPro"/>
</dbReference>
<dbReference type="PROSITE" id="PS50042">
    <property type="entry name" value="CNMP_BINDING_3"/>
    <property type="match status" value="1"/>
</dbReference>
<dbReference type="Gene3D" id="1.10.10.10">
    <property type="entry name" value="Winged helix-like DNA-binding domain superfamily/Winged helix DNA-binding domain"/>
    <property type="match status" value="1"/>
</dbReference>
<dbReference type="SUPFAM" id="SSF51206">
    <property type="entry name" value="cAMP-binding domain-like"/>
    <property type="match status" value="1"/>
</dbReference>
<evidence type="ECO:0000259" key="4">
    <source>
        <dbReference type="PROSITE" id="PS50042"/>
    </source>
</evidence>
<evidence type="ECO:0000259" key="5">
    <source>
        <dbReference type="PROSITE" id="PS51063"/>
    </source>
</evidence>
<keyword evidence="2" id="KW-0238">DNA-binding</keyword>
<dbReference type="FunFam" id="1.10.10.10:FF:000028">
    <property type="entry name" value="Fumarate/nitrate reduction transcriptional regulator Fnr"/>
    <property type="match status" value="1"/>
</dbReference>
<dbReference type="Gene3D" id="2.60.120.10">
    <property type="entry name" value="Jelly Rolls"/>
    <property type="match status" value="1"/>
</dbReference>
<dbReference type="Proteomes" id="UP000008871">
    <property type="component" value="Chromosome"/>
</dbReference>
<evidence type="ECO:0000256" key="2">
    <source>
        <dbReference type="ARBA" id="ARBA00023125"/>
    </source>
</evidence>
<dbReference type="InterPro" id="IPR012318">
    <property type="entry name" value="HTH_CRP"/>
</dbReference>
<reference evidence="6 7" key="1">
    <citation type="journal article" date="2006" name="Nat. Biotechnol.">
        <title>Genome sequence of the ubiquitous hydrocarbon-degrading marine bacterium Alcanivorax borkumensis.</title>
        <authorList>
            <person name="Schneiker S."/>
            <person name="Martins dos Santos V.A.P."/>
            <person name="Bartels D."/>
            <person name="Bekel T."/>
            <person name="Brecht M."/>
            <person name="Buhrmester J."/>
            <person name="Chernikova T.N."/>
            <person name="Denaro R."/>
            <person name="Ferrer M."/>
            <person name="Gertler C."/>
            <person name="Goesmann A."/>
            <person name="Golyshina O.V."/>
            <person name="Kaminski F."/>
            <person name="Khachane A.N."/>
            <person name="Lang S."/>
            <person name="Linke B."/>
            <person name="McHardy A.C."/>
            <person name="Meyer F."/>
            <person name="Nechitaylo T."/>
            <person name="Puehler A."/>
            <person name="Regenhardt D."/>
            <person name="Rupp O."/>
            <person name="Sabirova J.S."/>
            <person name="Selbitschka W."/>
            <person name="Yakimov M.M."/>
            <person name="Timmis K.N."/>
            <person name="Vorhoelter F.-J."/>
            <person name="Weidner S."/>
            <person name="Kaiser O."/>
            <person name="Golyshin P.N."/>
        </authorList>
    </citation>
    <scope>NUCLEOTIDE SEQUENCE [LARGE SCALE GENOMIC DNA]</scope>
    <source>
        <strain evidence="7">ATCC 700651 / DSM 11573 / NCIMB 13689 / SK2</strain>
    </source>
</reference>
<evidence type="ECO:0000313" key="7">
    <source>
        <dbReference type="Proteomes" id="UP000008871"/>
    </source>
</evidence>
<dbReference type="GO" id="GO:0005829">
    <property type="term" value="C:cytosol"/>
    <property type="evidence" value="ECO:0007669"/>
    <property type="project" value="TreeGrafter"/>
</dbReference>
<accession>Q0VPV9</accession>
<proteinExistence type="predicted"/>
<dbReference type="PROSITE" id="PS51063">
    <property type="entry name" value="HTH_CRP_2"/>
    <property type="match status" value="1"/>
</dbReference>
<feature type="domain" description="HTH crp-type" evidence="5">
    <location>
        <begin position="162"/>
        <end position="235"/>
    </location>
</feature>
<dbReference type="RefSeq" id="WP_011588623.1">
    <property type="nucleotide sequence ID" value="NC_008260.1"/>
</dbReference>
<dbReference type="PROSITE" id="PS00042">
    <property type="entry name" value="HTH_CRP_1"/>
    <property type="match status" value="1"/>
</dbReference>
<dbReference type="FunFam" id="2.60.120.10:FF:000004">
    <property type="entry name" value="Fumarate/nitrate reduction transcriptional regulator Fnr"/>
    <property type="match status" value="1"/>
</dbReference>
<dbReference type="InterPro" id="IPR018490">
    <property type="entry name" value="cNMP-bd_dom_sf"/>
</dbReference>
<dbReference type="OrthoDB" id="7643467at2"/>
<dbReference type="PANTHER" id="PTHR24567">
    <property type="entry name" value="CRP FAMILY TRANSCRIPTIONAL REGULATORY PROTEIN"/>
    <property type="match status" value="1"/>
</dbReference>
<dbReference type="KEGG" id="abo:ABO_1341"/>
<dbReference type="SMART" id="SM00100">
    <property type="entry name" value="cNMP"/>
    <property type="match status" value="1"/>
</dbReference>
<dbReference type="InterPro" id="IPR018335">
    <property type="entry name" value="Tscrpt_reg_HTH_Crp-type_CS"/>
</dbReference>
<evidence type="ECO:0000256" key="1">
    <source>
        <dbReference type="ARBA" id="ARBA00023015"/>
    </source>
</evidence>
<evidence type="ECO:0000313" key="6">
    <source>
        <dbReference type="EMBL" id="CAL16789.1"/>
    </source>
</evidence>
<dbReference type="Pfam" id="PF13545">
    <property type="entry name" value="HTH_Crp_2"/>
    <property type="match status" value="1"/>
</dbReference>
<dbReference type="CDD" id="cd00038">
    <property type="entry name" value="CAP_ED"/>
    <property type="match status" value="1"/>
</dbReference>
<gene>
    <name evidence="6" type="primary">anr</name>
    <name evidence="6" type="ordered locus">ABO_1341</name>
</gene>
<name>Q0VPV9_ALCBS</name>
<dbReference type="AlphaFoldDB" id="Q0VPV9"/>
<dbReference type="CDD" id="cd00092">
    <property type="entry name" value="HTH_CRP"/>
    <property type="match status" value="1"/>
</dbReference>
<dbReference type="Pfam" id="PF00027">
    <property type="entry name" value="cNMP_binding"/>
    <property type="match status" value="1"/>
</dbReference>
<dbReference type="HOGENOM" id="CLU_075053_0_2_6"/>
<dbReference type="InterPro" id="IPR050397">
    <property type="entry name" value="Env_Response_Regulators"/>
</dbReference>
<dbReference type="PANTHER" id="PTHR24567:SF75">
    <property type="entry name" value="FUMARATE AND NITRATE REDUCTION REGULATORY PROTEIN"/>
    <property type="match status" value="1"/>
</dbReference>
<dbReference type="InterPro" id="IPR036388">
    <property type="entry name" value="WH-like_DNA-bd_sf"/>
</dbReference>
<keyword evidence="1" id="KW-0805">Transcription regulation</keyword>
<dbReference type="eggNOG" id="COG0664">
    <property type="taxonomic scope" value="Bacteria"/>
</dbReference>
<dbReference type="InterPro" id="IPR014710">
    <property type="entry name" value="RmlC-like_jellyroll"/>
</dbReference>
<dbReference type="InterPro" id="IPR036390">
    <property type="entry name" value="WH_DNA-bd_sf"/>
</dbReference>
<keyword evidence="7" id="KW-1185">Reference proteome</keyword>
<dbReference type="SUPFAM" id="SSF46785">
    <property type="entry name" value="Winged helix' DNA-binding domain"/>
    <property type="match status" value="1"/>
</dbReference>
<sequence length="250" mass="28014">MLCAAINRSQTVSHQVSCNDCSLSPICLPLAVAPAQLDQLDRIIHRGRPLKRGEHLFRATDGFSSVYAVRSGALKTYVVSDEGEEQVTGFYLPGEVLGMDGISTAHHVSNAKALETATVCEIPFAQLETLSQQIPSLQHHFFRLMSNEIRSDRELHMLLGKKNADDRVASLLLSLSARHQRRGLSDNIFRLPMSRYDIANYLGMAVETVSRIFTRFQQQQWLRVDGREIEILDRGSLCGQNHDPAMELLL</sequence>
<feature type="domain" description="Cyclic nucleotide-binding" evidence="4">
    <location>
        <begin position="37"/>
        <end position="98"/>
    </location>
</feature>
<organism evidence="6 7">
    <name type="scientific">Alcanivorax borkumensis (strain ATCC 700651 / DSM 11573 / NCIMB 13689 / SK2)</name>
    <dbReference type="NCBI Taxonomy" id="393595"/>
    <lineage>
        <taxon>Bacteria</taxon>
        <taxon>Pseudomonadati</taxon>
        <taxon>Pseudomonadota</taxon>
        <taxon>Gammaproteobacteria</taxon>
        <taxon>Oceanospirillales</taxon>
        <taxon>Alcanivoracaceae</taxon>
        <taxon>Alcanivorax</taxon>
    </lineage>
</organism>
<dbReference type="PRINTS" id="PR00034">
    <property type="entry name" value="HTHCRP"/>
</dbReference>
<dbReference type="EMBL" id="AM286690">
    <property type="protein sequence ID" value="CAL16789.1"/>
    <property type="molecule type" value="Genomic_DNA"/>
</dbReference>
<protein>
    <submittedName>
        <fullName evidence="6">Transcriptional regulator Anr</fullName>
    </submittedName>
</protein>
<dbReference type="NCBIfam" id="NF008365">
    <property type="entry name" value="PRK11161.1"/>
    <property type="match status" value="1"/>
</dbReference>
<dbReference type="STRING" id="393595.ABO_1341"/>